<evidence type="ECO:0000313" key="7">
    <source>
        <dbReference type="EMBL" id="MBB3705710.1"/>
    </source>
</evidence>
<comment type="similarity">
    <text evidence="1">Belongs to the LysR transcriptional regulatory family.</text>
</comment>
<keyword evidence="3 7" id="KW-0238">DNA-binding</keyword>
<evidence type="ECO:0000256" key="4">
    <source>
        <dbReference type="ARBA" id="ARBA00023163"/>
    </source>
</evidence>
<evidence type="ECO:0000256" key="5">
    <source>
        <dbReference type="SAM" id="MobiDB-lite"/>
    </source>
</evidence>
<comment type="caution">
    <text evidence="7">The sequence shown here is derived from an EMBL/GenBank/DDBJ whole genome shotgun (WGS) entry which is preliminary data.</text>
</comment>
<proteinExistence type="inferred from homology"/>
<evidence type="ECO:0000256" key="3">
    <source>
        <dbReference type="ARBA" id="ARBA00023125"/>
    </source>
</evidence>
<dbReference type="GO" id="GO:0003677">
    <property type="term" value="F:DNA binding"/>
    <property type="evidence" value="ECO:0007669"/>
    <property type="project" value="UniProtKB-KW"/>
</dbReference>
<evidence type="ECO:0000313" key="8">
    <source>
        <dbReference type="Proteomes" id="UP000577697"/>
    </source>
</evidence>
<sequence length="184" mass="20460">MDIAFITGTMQWQDCESEQLWTERVLAVMPADHPLTQIAEIDWGDMAEHSFMVTDAAPRPEICAHLVQRLAHFAHRPEIVSQCVSRDRLLLFVPIERRLTLASEAATATLITGVAFRPIANEVLPFCATGSRKNDNPASRRLLRLARSMASAAKARSAQKIENATAAEPRKTDDRTDTMLHEAA</sequence>
<evidence type="ECO:0000256" key="1">
    <source>
        <dbReference type="ARBA" id="ARBA00009437"/>
    </source>
</evidence>
<keyword evidence="4" id="KW-0804">Transcription</keyword>
<evidence type="ECO:0000259" key="6">
    <source>
        <dbReference type="Pfam" id="PF03466"/>
    </source>
</evidence>
<accession>A0ABR6H5C5</accession>
<evidence type="ECO:0000256" key="2">
    <source>
        <dbReference type="ARBA" id="ARBA00023015"/>
    </source>
</evidence>
<dbReference type="Proteomes" id="UP000577697">
    <property type="component" value="Unassembled WGS sequence"/>
</dbReference>
<dbReference type="Pfam" id="PF03466">
    <property type="entry name" value="LysR_substrate"/>
    <property type="match status" value="1"/>
</dbReference>
<keyword evidence="8" id="KW-1185">Reference proteome</keyword>
<dbReference type="PANTHER" id="PTHR30346:SF0">
    <property type="entry name" value="HCA OPERON TRANSCRIPTIONAL ACTIVATOR HCAR"/>
    <property type="match status" value="1"/>
</dbReference>
<gene>
    <name evidence="7" type="ORF">FHS67_002025</name>
</gene>
<dbReference type="InterPro" id="IPR005119">
    <property type="entry name" value="LysR_subst-bd"/>
</dbReference>
<feature type="domain" description="LysR substrate-binding" evidence="6">
    <location>
        <begin position="2"/>
        <end position="121"/>
    </location>
</feature>
<feature type="compositionally biased region" description="Basic and acidic residues" evidence="5">
    <location>
        <begin position="168"/>
        <end position="184"/>
    </location>
</feature>
<dbReference type="PANTHER" id="PTHR30346">
    <property type="entry name" value="TRANSCRIPTIONAL DUAL REGULATOR HCAR-RELATED"/>
    <property type="match status" value="1"/>
</dbReference>
<organism evidence="7 8">
    <name type="scientific">Aminobacter aminovorans</name>
    <name type="common">Chelatobacter heintzii</name>
    <dbReference type="NCBI Taxonomy" id="83263"/>
    <lineage>
        <taxon>Bacteria</taxon>
        <taxon>Pseudomonadati</taxon>
        <taxon>Pseudomonadota</taxon>
        <taxon>Alphaproteobacteria</taxon>
        <taxon>Hyphomicrobiales</taxon>
        <taxon>Phyllobacteriaceae</taxon>
        <taxon>Aminobacter</taxon>
    </lineage>
</organism>
<keyword evidence="2" id="KW-0805">Transcription regulation</keyword>
<feature type="region of interest" description="Disordered" evidence="5">
    <location>
        <begin position="154"/>
        <end position="184"/>
    </location>
</feature>
<dbReference type="SUPFAM" id="SSF53850">
    <property type="entry name" value="Periplasmic binding protein-like II"/>
    <property type="match status" value="1"/>
</dbReference>
<reference evidence="7 8" key="1">
    <citation type="submission" date="2020-08" db="EMBL/GenBank/DDBJ databases">
        <title>Genomic Encyclopedia of Type Strains, Phase IV (KMG-IV): sequencing the most valuable type-strain genomes for metagenomic binning, comparative biology and taxonomic classification.</title>
        <authorList>
            <person name="Goeker M."/>
        </authorList>
    </citation>
    <scope>NUCLEOTIDE SEQUENCE [LARGE SCALE GENOMIC DNA]</scope>
    <source>
        <strain evidence="7 8">DSM 10368</strain>
    </source>
</reference>
<dbReference type="Gene3D" id="3.40.190.10">
    <property type="entry name" value="Periplasmic binding protein-like II"/>
    <property type="match status" value="2"/>
</dbReference>
<protein>
    <submittedName>
        <fullName evidence="7">DNA-binding transcriptional LysR family regulator</fullName>
    </submittedName>
</protein>
<dbReference type="EMBL" id="JACICB010000006">
    <property type="protein sequence ID" value="MBB3705710.1"/>
    <property type="molecule type" value="Genomic_DNA"/>
</dbReference>
<name>A0ABR6H5C5_AMIAI</name>